<sequence length="241" mass="28038">DQKWSLANRVVPTKLPWENRTSKLFFRGSMYCPHLRQVVCPRLFLTNLSVHNPDRLDIFCAGVGKPYLDELRQHGWPTQRYDAMPRWNQYKYQASLDGLGGSSRILPLMHSGSVLVRQQLSPYLEWFYKSLHPGVHYEEILKEGPNGEVLLEDALELVDKLHADDAYARRLAHNSLEFAQTHLVREVMLLYLKGLLEAYLDLFDARDMQEYLESVGDPGSPQLFLAQARAWKQDWRTVRLL</sequence>
<dbReference type="EMBL" id="MU069932">
    <property type="protein sequence ID" value="KAF5831642.1"/>
    <property type="molecule type" value="Genomic_DNA"/>
</dbReference>
<keyword evidence="5" id="KW-1185">Reference proteome</keyword>
<evidence type="ECO:0000256" key="2">
    <source>
        <dbReference type="ARBA" id="ARBA00022679"/>
    </source>
</evidence>
<evidence type="ECO:0000313" key="4">
    <source>
        <dbReference type="EMBL" id="KAF5831642.1"/>
    </source>
</evidence>
<evidence type="ECO:0000256" key="1">
    <source>
        <dbReference type="ARBA" id="ARBA00010118"/>
    </source>
</evidence>
<dbReference type="InterPro" id="IPR006598">
    <property type="entry name" value="CAP10"/>
</dbReference>
<dbReference type="InterPro" id="IPR051091">
    <property type="entry name" value="O-Glucosyltr/Glycosyltrsf_90"/>
</dbReference>
<comment type="similarity">
    <text evidence="1">Belongs to the glycosyltransferase 90 family.</text>
</comment>
<evidence type="ECO:0000313" key="5">
    <source>
        <dbReference type="Proteomes" id="UP000815325"/>
    </source>
</evidence>
<proteinExistence type="inferred from homology"/>
<gene>
    <name evidence="4" type="ORF">DUNSADRAFT_12770</name>
</gene>
<keyword evidence="2" id="KW-0808">Transferase</keyword>
<dbReference type="Proteomes" id="UP000815325">
    <property type="component" value="Unassembled WGS sequence"/>
</dbReference>
<name>A0ABQ7GAK5_DUNSA</name>
<feature type="non-terminal residue" evidence="4">
    <location>
        <position position="1"/>
    </location>
</feature>
<dbReference type="PANTHER" id="PTHR12203">
    <property type="entry name" value="KDEL LYS-ASP-GLU-LEU CONTAINING - RELATED"/>
    <property type="match status" value="1"/>
</dbReference>
<comment type="caution">
    <text evidence="4">The sequence shown here is derived from an EMBL/GenBank/DDBJ whole genome shotgun (WGS) entry which is preliminary data.</text>
</comment>
<dbReference type="PANTHER" id="PTHR12203:SF35">
    <property type="entry name" value="PROTEIN O-GLUCOSYLTRANSFERASE 1"/>
    <property type="match status" value="1"/>
</dbReference>
<reference evidence="4" key="1">
    <citation type="submission" date="2017-08" db="EMBL/GenBank/DDBJ databases">
        <authorList>
            <person name="Polle J.E."/>
            <person name="Barry K."/>
            <person name="Cushman J."/>
            <person name="Schmutz J."/>
            <person name="Tran D."/>
            <person name="Hathwaick L.T."/>
            <person name="Yim W.C."/>
            <person name="Jenkins J."/>
            <person name="Mckie-Krisberg Z.M."/>
            <person name="Prochnik S."/>
            <person name="Lindquist E."/>
            <person name="Dockter R.B."/>
            <person name="Adam C."/>
            <person name="Molina H."/>
            <person name="Bunkerborg J."/>
            <person name="Jin E."/>
            <person name="Buchheim M."/>
            <person name="Magnuson J."/>
        </authorList>
    </citation>
    <scope>NUCLEOTIDE SEQUENCE</scope>
    <source>
        <strain evidence="4">CCAP 19/18</strain>
    </source>
</reference>
<organism evidence="4 5">
    <name type="scientific">Dunaliella salina</name>
    <name type="common">Green alga</name>
    <name type="synonym">Protococcus salinus</name>
    <dbReference type="NCBI Taxonomy" id="3046"/>
    <lineage>
        <taxon>Eukaryota</taxon>
        <taxon>Viridiplantae</taxon>
        <taxon>Chlorophyta</taxon>
        <taxon>core chlorophytes</taxon>
        <taxon>Chlorophyceae</taxon>
        <taxon>CS clade</taxon>
        <taxon>Chlamydomonadales</taxon>
        <taxon>Dunaliellaceae</taxon>
        <taxon>Dunaliella</taxon>
    </lineage>
</organism>
<accession>A0ABQ7GAK5</accession>
<evidence type="ECO:0000259" key="3">
    <source>
        <dbReference type="Pfam" id="PF05686"/>
    </source>
</evidence>
<dbReference type="Pfam" id="PF05686">
    <property type="entry name" value="Glyco_transf_90"/>
    <property type="match status" value="1"/>
</dbReference>
<feature type="domain" description="Glycosyl transferase CAP10" evidence="3">
    <location>
        <begin position="12"/>
        <end position="205"/>
    </location>
</feature>
<protein>
    <recommendedName>
        <fullName evidence="3">Glycosyl transferase CAP10 domain-containing protein</fullName>
    </recommendedName>
</protein>